<dbReference type="Pfam" id="PF12959">
    <property type="entry name" value="DUF3848"/>
    <property type="match status" value="1"/>
</dbReference>
<dbReference type="OrthoDB" id="2059266at2"/>
<comment type="caution">
    <text evidence="2">The sequence shown here is derived from an EMBL/GenBank/DDBJ whole genome shotgun (WGS) entry which is preliminary data.</text>
</comment>
<sequence>MADKEGLIKRIDEELKMFEESVSVAKRDDIFFNDLQVKTAFRNALYNTPLTERMAGLIEKLDNILDRMLDYWEELDFETVKLERNDFYEVTHRFLEQLDYDDRDRQLYERASNEYAEFLENLKGKTPQQIIDAAYEIVMKADILSLLEYHDLDKKQINILLTMQNPLDCIYTEWQHSDYSYMDMLRDSMNSLIDTQEHELTIHNYHFNGKLPAIMEDYYAEYENEEQEIPQEIEEELEQC</sequence>
<gene>
    <name evidence="2" type="ORF">Bccel_3028</name>
</gene>
<dbReference type="InterPro" id="IPR024380">
    <property type="entry name" value="DUF3848"/>
</dbReference>
<feature type="domain" description="DUF3848" evidence="1">
    <location>
        <begin position="106"/>
        <end position="194"/>
    </location>
</feature>
<organism evidence="2 3">
    <name type="scientific">Pseudobacteroides cellulosolvens ATCC 35603 = DSM 2933</name>
    <dbReference type="NCBI Taxonomy" id="398512"/>
    <lineage>
        <taxon>Bacteria</taxon>
        <taxon>Bacillati</taxon>
        <taxon>Bacillota</taxon>
        <taxon>Clostridia</taxon>
        <taxon>Eubacteriales</taxon>
        <taxon>Oscillospiraceae</taxon>
        <taxon>Pseudobacteroides</taxon>
    </lineage>
</organism>
<dbReference type="eggNOG" id="COG4227">
    <property type="taxonomic scope" value="Bacteria"/>
</dbReference>
<evidence type="ECO:0000313" key="2">
    <source>
        <dbReference type="EMBL" id="KNY27757.1"/>
    </source>
</evidence>
<reference evidence="3" key="1">
    <citation type="submission" date="2015-07" db="EMBL/GenBank/DDBJ databases">
        <title>Near-Complete Genome Sequence of the Cellulolytic Bacterium Bacteroides (Pseudobacteroides) cellulosolvens ATCC 35603.</title>
        <authorList>
            <person name="Dassa B."/>
            <person name="Utturkar S.M."/>
            <person name="Klingeman D.M."/>
            <person name="Hurt R.A."/>
            <person name="Keller M."/>
            <person name="Xu J."/>
            <person name="Reddy Y.H.K."/>
            <person name="Borovok I."/>
            <person name="Grinberg I.R."/>
            <person name="Lamed R."/>
            <person name="Zhivin O."/>
            <person name="Bayer E.A."/>
            <person name="Brown S.D."/>
        </authorList>
    </citation>
    <scope>NUCLEOTIDE SEQUENCE [LARGE SCALE GENOMIC DNA]</scope>
    <source>
        <strain evidence="3">DSM 2933</strain>
    </source>
</reference>
<keyword evidence="3" id="KW-1185">Reference proteome</keyword>
<proteinExistence type="predicted"/>
<name>A0A0L6JQW8_9FIRM</name>
<dbReference type="Proteomes" id="UP000036923">
    <property type="component" value="Unassembled WGS sequence"/>
</dbReference>
<protein>
    <recommendedName>
        <fullName evidence="1">DUF3848 domain-containing protein</fullName>
    </recommendedName>
</protein>
<dbReference type="EMBL" id="LGTC01000001">
    <property type="protein sequence ID" value="KNY27757.1"/>
    <property type="molecule type" value="Genomic_DNA"/>
</dbReference>
<accession>A0A0L6JQW8</accession>
<dbReference type="STRING" id="398512.Bccel_3028"/>
<dbReference type="RefSeq" id="WP_028308389.1">
    <property type="nucleotide sequence ID" value="NZ_JQKC01000062.1"/>
</dbReference>
<dbReference type="AlphaFoldDB" id="A0A0L6JQW8"/>
<evidence type="ECO:0000313" key="3">
    <source>
        <dbReference type="Proteomes" id="UP000036923"/>
    </source>
</evidence>
<evidence type="ECO:0000259" key="1">
    <source>
        <dbReference type="Pfam" id="PF12959"/>
    </source>
</evidence>